<dbReference type="PRINTS" id="PR00080">
    <property type="entry name" value="SDRFAMILY"/>
</dbReference>
<proteinExistence type="inferred from homology"/>
<dbReference type="SUPFAM" id="SSF51735">
    <property type="entry name" value="NAD(P)-binding Rossmann-fold domains"/>
    <property type="match status" value="1"/>
</dbReference>
<dbReference type="FunFam" id="3.40.50.720:FF:000047">
    <property type="entry name" value="NADP-dependent L-serine/L-allo-threonine dehydrogenase"/>
    <property type="match status" value="1"/>
</dbReference>
<comment type="similarity">
    <text evidence="1 3">Belongs to the short-chain dehydrogenases/reductases (SDR) family.</text>
</comment>
<gene>
    <name evidence="4" type="ORF">RN001_007527</name>
</gene>
<dbReference type="PANTHER" id="PTHR43115:SF4">
    <property type="entry name" value="DEHYDROGENASE_REDUCTASE SDR FAMILY MEMBER 11"/>
    <property type="match status" value="1"/>
</dbReference>
<accession>A0AAN7PD84</accession>
<dbReference type="Proteomes" id="UP001353858">
    <property type="component" value="Unassembled WGS sequence"/>
</dbReference>
<evidence type="ECO:0000256" key="2">
    <source>
        <dbReference type="ARBA" id="ARBA00023002"/>
    </source>
</evidence>
<keyword evidence="5" id="KW-1185">Reference proteome</keyword>
<reference evidence="5" key="1">
    <citation type="submission" date="2023-01" db="EMBL/GenBank/DDBJ databases">
        <title>Key to firefly adult light organ development and bioluminescence: homeobox transcription factors regulate luciferase expression and transportation to peroxisome.</title>
        <authorList>
            <person name="Fu X."/>
        </authorList>
    </citation>
    <scope>NUCLEOTIDE SEQUENCE [LARGE SCALE GENOMIC DNA]</scope>
</reference>
<sequence>MERWQDKVAVVTGASAGIGAVICEELVKCGLKVVGLARRQEKVEELAKNLENKNGKLYAVKADVTKESDILNAFEWITNNVGPIHILINNAGVFKIADLLDGSTELWRLMLDTNLIGLCIATREAVKIMKRNNVDGHIIHINSVFGHYVSPNMKVNLYGAAKFGVTFLTEALRLELNAIKSKIKITSISPGIVETEILNNSGMSTSLFTTVPTLESKDISDAICYVLSTPPHVQVHEIILRPVGEML</sequence>
<dbReference type="GO" id="GO:0016616">
    <property type="term" value="F:oxidoreductase activity, acting on the CH-OH group of donors, NAD or NADP as acceptor"/>
    <property type="evidence" value="ECO:0007669"/>
    <property type="project" value="UniProtKB-ARBA"/>
</dbReference>
<evidence type="ECO:0000256" key="1">
    <source>
        <dbReference type="ARBA" id="ARBA00006484"/>
    </source>
</evidence>
<dbReference type="InterPro" id="IPR036291">
    <property type="entry name" value="NAD(P)-bd_dom_sf"/>
</dbReference>
<dbReference type="AlphaFoldDB" id="A0AAN7PD84"/>
<evidence type="ECO:0008006" key="6">
    <source>
        <dbReference type="Google" id="ProtNLM"/>
    </source>
</evidence>
<organism evidence="4 5">
    <name type="scientific">Aquatica leii</name>
    <dbReference type="NCBI Taxonomy" id="1421715"/>
    <lineage>
        <taxon>Eukaryota</taxon>
        <taxon>Metazoa</taxon>
        <taxon>Ecdysozoa</taxon>
        <taxon>Arthropoda</taxon>
        <taxon>Hexapoda</taxon>
        <taxon>Insecta</taxon>
        <taxon>Pterygota</taxon>
        <taxon>Neoptera</taxon>
        <taxon>Endopterygota</taxon>
        <taxon>Coleoptera</taxon>
        <taxon>Polyphaga</taxon>
        <taxon>Elateriformia</taxon>
        <taxon>Elateroidea</taxon>
        <taxon>Lampyridae</taxon>
        <taxon>Luciolinae</taxon>
        <taxon>Aquatica</taxon>
    </lineage>
</organism>
<evidence type="ECO:0000313" key="4">
    <source>
        <dbReference type="EMBL" id="KAK4879381.1"/>
    </source>
</evidence>
<dbReference type="EMBL" id="JARPUR010000003">
    <property type="protein sequence ID" value="KAK4879381.1"/>
    <property type="molecule type" value="Genomic_DNA"/>
</dbReference>
<evidence type="ECO:0000256" key="3">
    <source>
        <dbReference type="RuleBase" id="RU000363"/>
    </source>
</evidence>
<dbReference type="PANTHER" id="PTHR43115">
    <property type="entry name" value="DEHYDROGENASE/REDUCTASE SDR FAMILY MEMBER 11"/>
    <property type="match status" value="1"/>
</dbReference>
<dbReference type="PRINTS" id="PR00081">
    <property type="entry name" value="GDHRDH"/>
</dbReference>
<keyword evidence="2" id="KW-0560">Oxidoreductase</keyword>
<comment type="caution">
    <text evidence="4">The sequence shown here is derived from an EMBL/GenBank/DDBJ whole genome shotgun (WGS) entry which is preliminary data.</text>
</comment>
<evidence type="ECO:0000313" key="5">
    <source>
        <dbReference type="Proteomes" id="UP001353858"/>
    </source>
</evidence>
<dbReference type="Gene3D" id="3.40.50.720">
    <property type="entry name" value="NAD(P)-binding Rossmann-like Domain"/>
    <property type="match status" value="1"/>
</dbReference>
<dbReference type="InterPro" id="IPR002347">
    <property type="entry name" value="SDR_fam"/>
</dbReference>
<dbReference type="Pfam" id="PF00106">
    <property type="entry name" value="adh_short"/>
    <property type="match status" value="1"/>
</dbReference>
<name>A0AAN7PD84_9COLE</name>
<protein>
    <recommendedName>
        <fullName evidence="6">Farnesol dehydrogenase</fullName>
    </recommendedName>
</protein>